<protein>
    <recommendedName>
        <fullName evidence="2">ZU5 domain-containing protein</fullName>
    </recommendedName>
</protein>
<dbReference type="InterPro" id="IPR000906">
    <property type="entry name" value="ZU5_dom"/>
</dbReference>
<organism evidence="3 4">
    <name type="scientific">Larkinella insperata</name>
    <dbReference type="NCBI Taxonomy" id="332158"/>
    <lineage>
        <taxon>Bacteria</taxon>
        <taxon>Pseudomonadati</taxon>
        <taxon>Bacteroidota</taxon>
        <taxon>Cytophagia</taxon>
        <taxon>Cytophagales</taxon>
        <taxon>Spirosomataceae</taxon>
        <taxon>Larkinella</taxon>
    </lineage>
</organism>
<feature type="chain" id="PRO_5047069324" description="ZU5 domain-containing protein" evidence="1">
    <location>
        <begin position="26"/>
        <end position="434"/>
    </location>
</feature>
<sequence>MLLNHLLKTAALLSAVLLTSCQKEATEAITPGKQVTVFEHGAVIGAATTKTIGAEGGTLATADGRVALTIPAGAVAKATEFSIQPVENTLPGARSESFRLLPEGTTFAKPLTLRLSYANLPLEGTVPEALFLAYQNASGQYRLVTKTTLNTTEKTLTVTTTHFSDWQVCEYYRVVADRTTLKAGEKALLKLQQIGNLEIIDGVEIGLVDSVWKDYPGKDGEKMTWELDGEGKLAPAGTVCTYTAPNQTPAKNPVFVNFTFSNFQYDTDPATGEITGRSPMKMIFPVPIEIVTEQYLKFTFDDQTFDINGDCATGCITGEFDGKFFLRATAPNRRVLDITIKDFPGRKGQYVFDKDLAALEFSMGPGSKVYAAMYSGCQSPYNTVNSDGAIQITQWAAKPGEYVEGNFKTILYPNGECGQGGKAITCKFRVKRLR</sequence>
<feature type="signal peptide" evidence="1">
    <location>
        <begin position="1"/>
        <end position="25"/>
    </location>
</feature>
<evidence type="ECO:0000313" key="3">
    <source>
        <dbReference type="EMBL" id="MFD1144714.1"/>
    </source>
</evidence>
<dbReference type="EMBL" id="JBHTLP010000023">
    <property type="protein sequence ID" value="MFD1144714.1"/>
    <property type="molecule type" value="Genomic_DNA"/>
</dbReference>
<reference evidence="4" key="1">
    <citation type="journal article" date="2019" name="Int. J. Syst. Evol. Microbiol.">
        <title>The Global Catalogue of Microorganisms (GCM) 10K type strain sequencing project: providing services to taxonomists for standard genome sequencing and annotation.</title>
        <authorList>
            <consortium name="The Broad Institute Genomics Platform"/>
            <consortium name="The Broad Institute Genome Sequencing Center for Infectious Disease"/>
            <person name="Wu L."/>
            <person name="Ma J."/>
        </authorList>
    </citation>
    <scope>NUCLEOTIDE SEQUENCE [LARGE SCALE GENOMIC DNA]</scope>
    <source>
        <strain evidence="4">CCUG 55608</strain>
    </source>
</reference>
<gene>
    <name evidence="3" type="ORF">ACFQ4C_26535</name>
</gene>
<proteinExistence type="predicted"/>
<evidence type="ECO:0000259" key="2">
    <source>
        <dbReference type="PROSITE" id="PS51145"/>
    </source>
</evidence>
<evidence type="ECO:0000256" key="1">
    <source>
        <dbReference type="SAM" id="SignalP"/>
    </source>
</evidence>
<keyword evidence="1" id="KW-0732">Signal</keyword>
<evidence type="ECO:0000313" key="4">
    <source>
        <dbReference type="Proteomes" id="UP001597116"/>
    </source>
</evidence>
<name>A0ABW3QCY9_9BACT</name>
<dbReference type="PROSITE" id="PS51145">
    <property type="entry name" value="ZU5"/>
    <property type="match status" value="1"/>
</dbReference>
<feature type="domain" description="ZU5" evidence="2">
    <location>
        <begin position="46"/>
        <end position="172"/>
    </location>
</feature>
<dbReference type="Gene3D" id="2.60.220.30">
    <property type="match status" value="1"/>
</dbReference>
<comment type="caution">
    <text evidence="3">The sequence shown here is derived from an EMBL/GenBank/DDBJ whole genome shotgun (WGS) entry which is preliminary data.</text>
</comment>
<keyword evidence="4" id="KW-1185">Reference proteome</keyword>
<accession>A0ABW3QCY9</accession>
<dbReference type="RefSeq" id="WP_265993782.1">
    <property type="nucleotide sequence ID" value="NZ_CP110973.1"/>
</dbReference>
<dbReference type="Proteomes" id="UP001597116">
    <property type="component" value="Unassembled WGS sequence"/>
</dbReference>